<evidence type="ECO:0000313" key="2">
    <source>
        <dbReference type="EMBL" id="XDJ14707.1"/>
    </source>
</evidence>
<organism evidence="2">
    <name type="scientific">Pseudomonas phage RVTF4</name>
    <dbReference type="NCBI Taxonomy" id="3236931"/>
    <lineage>
        <taxon>Viruses</taxon>
    </lineage>
</organism>
<accession>A0AB39CCQ6</accession>
<evidence type="ECO:0000256" key="1">
    <source>
        <dbReference type="SAM" id="MobiDB-lite"/>
    </source>
</evidence>
<proteinExistence type="predicted"/>
<protein>
    <submittedName>
        <fullName evidence="2">Uncharacterized protein</fullName>
    </submittedName>
</protein>
<reference evidence="2" key="1">
    <citation type="submission" date="2024-07" db="EMBL/GenBank/DDBJ databases">
        <authorList>
            <person name="Bringhurst R.M."/>
            <person name="Homer T.E."/>
        </authorList>
    </citation>
    <scope>NUCLEOTIDE SEQUENCE</scope>
</reference>
<name>A0AB39CCQ6_9VIRU</name>
<dbReference type="EMBL" id="PQ015378">
    <property type="protein sequence ID" value="XDJ14707.1"/>
    <property type="molecule type" value="Genomic_DNA"/>
</dbReference>
<feature type="region of interest" description="Disordered" evidence="1">
    <location>
        <begin position="85"/>
        <end position="104"/>
    </location>
</feature>
<sequence>MAFTILTDKKMAKAGDDLYYTAEFRLIVESALNVLINRAAAVDEIPLDLFYQYEGDFYGYLTEIGILPHMHFILLRMNGMTNPNQFAKEMRDPNNPSVSPKLIRPNDNEVSELVKLYMSRKFK</sequence>